<evidence type="ECO:0000313" key="2">
    <source>
        <dbReference type="EMBL" id="JAD40859.1"/>
    </source>
</evidence>
<protein>
    <submittedName>
        <fullName evidence="2">Uncharacterized protein</fullName>
    </submittedName>
</protein>
<reference evidence="2" key="1">
    <citation type="submission" date="2014-09" db="EMBL/GenBank/DDBJ databases">
        <authorList>
            <person name="Magalhaes I.L.F."/>
            <person name="Oliveira U."/>
            <person name="Santos F.R."/>
            <person name="Vidigal T.H.D.A."/>
            <person name="Brescovit A.D."/>
            <person name="Santos A.J."/>
        </authorList>
    </citation>
    <scope>NUCLEOTIDE SEQUENCE</scope>
    <source>
        <tissue evidence="2">Shoot tissue taken approximately 20 cm above the soil surface</tissue>
    </source>
</reference>
<proteinExistence type="predicted"/>
<dbReference type="AlphaFoldDB" id="A0A0A8ZN54"/>
<sequence>MHKQDRNDTNCQIDGFQNLK</sequence>
<name>A0A0A8ZN54_ARUDO</name>
<feature type="region of interest" description="Disordered" evidence="1">
    <location>
        <begin position="1"/>
        <end position="20"/>
    </location>
</feature>
<organism evidence="2">
    <name type="scientific">Arundo donax</name>
    <name type="common">Giant reed</name>
    <name type="synonym">Donax arundinaceus</name>
    <dbReference type="NCBI Taxonomy" id="35708"/>
    <lineage>
        <taxon>Eukaryota</taxon>
        <taxon>Viridiplantae</taxon>
        <taxon>Streptophyta</taxon>
        <taxon>Embryophyta</taxon>
        <taxon>Tracheophyta</taxon>
        <taxon>Spermatophyta</taxon>
        <taxon>Magnoliopsida</taxon>
        <taxon>Liliopsida</taxon>
        <taxon>Poales</taxon>
        <taxon>Poaceae</taxon>
        <taxon>PACMAD clade</taxon>
        <taxon>Arundinoideae</taxon>
        <taxon>Arundineae</taxon>
        <taxon>Arundo</taxon>
    </lineage>
</organism>
<reference evidence="2" key="2">
    <citation type="journal article" date="2015" name="Data Brief">
        <title>Shoot transcriptome of the giant reed, Arundo donax.</title>
        <authorList>
            <person name="Barrero R.A."/>
            <person name="Guerrero F.D."/>
            <person name="Moolhuijzen P."/>
            <person name="Goolsby J.A."/>
            <person name="Tidwell J."/>
            <person name="Bellgard S.E."/>
            <person name="Bellgard M.I."/>
        </authorList>
    </citation>
    <scope>NUCLEOTIDE SEQUENCE</scope>
    <source>
        <tissue evidence="2">Shoot tissue taken approximately 20 cm above the soil surface</tissue>
    </source>
</reference>
<dbReference type="EMBL" id="GBRH01257036">
    <property type="protein sequence ID" value="JAD40859.1"/>
    <property type="molecule type" value="Transcribed_RNA"/>
</dbReference>
<evidence type="ECO:0000256" key="1">
    <source>
        <dbReference type="SAM" id="MobiDB-lite"/>
    </source>
</evidence>
<accession>A0A0A8ZN54</accession>